<comment type="cofactor">
    <cofactor evidence="5">
        <name>Mg(2+)</name>
        <dbReference type="ChEBI" id="CHEBI:18420"/>
    </cofactor>
</comment>
<dbReference type="SUPFAM" id="SSF89562">
    <property type="entry name" value="RraA-like"/>
    <property type="match status" value="1"/>
</dbReference>
<feature type="binding site" evidence="5">
    <location>
        <begin position="142"/>
        <end position="145"/>
    </location>
    <ligand>
        <name>substrate</name>
    </ligand>
</feature>
<dbReference type="InterPro" id="IPR036704">
    <property type="entry name" value="RraA/RraA-like_sf"/>
</dbReference>
<evidence type="ECO:0000256" key="2">
    <source>
        <dbReference type="ARBA" id="ARBA00016549"/>
    </source>
</evidence>
<reference evidence="6" key="1">
    <citation type="submission" date="2022-12" db="EMBL/GenBank/DDBJ databases">
        <authorList>
            <person name="Voronina O.L."/>
            <person name="Kunda M.S."/>
            <person name="Ryzhova N."/>
            <person name="Aksenova E.I."/>
        </authorList>
    </citation>
    <scope>NUCLEOTIDE SEQUENCE</scope>
    <source>
        <strain evidence="6">SCCH136:Ach223948</strain>
    </source>
</reference>
<dbReference type="EMBL" id="JAPZVI010000018">
    <property type="protein sequence ID" value="MCZ8403835.1"/>
    <property type="molecule type" value="Genomic_DNA"/>
</dbReference>
<protein>
    <recommendedName>
        <fullName evidence="2">Putative 4-hydroxy-4-methyl-2-oxoglutarate aldolase</fullName>
    </recommendedName>
    <alternativeName>
        <fullName evidence="3">Regulator of ribonuclease activity homolog</fullName>
    </alternativeName>
    <alternativeName>
        <fullName evidence="4">RraA-like protein</fullName>
    </alternativeName>
</protein>
<sequence length="268" mass="28340">MIRRSNVYVACAHRHNFHAVSCAPPARRILLLEYRMSQDSPRTSWPTGYLINPCADALPDRCVDLFRAAPAAVVADCAGLQVACIGLRPFHGAAGAKLCGPALTVRVRPGDNLMIHKALLMARAGDVIVVDGAGYLSRALVGGLMRATALAKGLGGFVVDGAIRDLDEWADGKVPVYARGHTPQGPEKQGPGEINVPVVCGGIDIVPGDLVIGDTDGAIAVPRKVLHGLAERVTLHLRREASIREQNAAGRPDAARIDDLLRARGVPV</sequence>
<dbReference type="CDD" id="cd16841">
    <property type="entry name" value="RraA_family"/>
    <property type="match status" value="1"/>
</dbReference>
<name>A0A9X3R706_ALCXX</name>
<evidence type="ECO:0000313" key="6">
    <source>
        <dbReference type="EMBL" id="MCZ8403835.1"/>
    </source>
</evidence>
<dbReference type="Gene3D" id="3.50.30.40">
    <property type="entry name" value="Ribonuclease E inhibitor RraA/RraA-like"/>
    <property type="match status" value="1"/>
</dbReference>
<dbReference type="GO" id="GO:0046872">
    <property type="term" value="F:metal ion binding"/>
    <property type="evidence" value="ECO:0007669"/>
    <property type="project" value="UniProtKB-KW"/>
</dbReference>
<feature type="binding site" evidence="5">
    <location>
        <position position="165"/>
    </location>
    <ligand>
        <name>Mg(2+)</name>
        <dbReference type="ChEBI" id="CHEBI:18420"/>
    </ligand>
</feature>
<proteinExistence type="predicted"/>
<feature type="binding site" evidence="5">
    <location>
        <position position="164"/>
    </location>
    <ligand>
        <name>substrate</name>
    </ligand>
</feature>
<dbReference type="RefSeq" id="WP_227740139.1">
    <property type="nucleotide sequence ID" value="NZ_CP014028.1"/>
</dbReference>
<evidence type="ECO:0000256" key="5">
    <source>
        <dbReference type="PIRSR" id="PIRSR605493-1"/>
    </source>
</evidence>
<keyword evidence="5" id="KW-0479">Metal-binding</keyword>
<dbReference type="PANTHER" id="PTHR33254:SF4">
    <property type="entry name" value="4-HYDROXY-4-METHYL-2-OXOGLUTARATE ALDOLASE 3-RELATED"/>
    <property type="match status" value="1"/>
</dbReference>
<comment type="caution">
    <text evidence="6">The sequence shown here is derived from an EMBL/GenBank/DDBJ whole genome shotgun (WGS) entry which is preliminary data.</text>
</comment>
<evidence type="ECO:0000313" key="7">
    <source>
        <dbReference type="Proteomes" id="UP001141992"/>
    </source>
</evidence>
<dbReference type="AlphaFoldDB" id="A0A9X3R706"/>
<dbReference type="Proteomes" id="UP001141992">
    <property type="component" value="Unassembled WGS sequence"/>
</dbReference>
<dbReference type="PANTHER" id="PTHR33254">
    <property type="entry name" value="4-HYDROXY-4-METHYL-2-OXOGLUTARATE ALDOLASE 3-RELATED"/>
    <property type="match status" value="1"/>
</dbReference>
<dbReference type="Pfam" id="PF03737">
    <property type="entry name" value="RraA-like"/>
    <property type="match status" value="1"/>
</dbReference>
<organism evidence="6 7">
    <name type="scientific">Alcaligenes xylosoxydans xylosoxydans</name>
    <name type="common">Achromobacter xylosoxidans</name>
    <dbReference type="NCBI Taxonomy" id="85698"/>
    <lineage>
        <taxon>Bacteria</taxon>
        <taxon>Pseudomonadati</taxon>
        <taxon>Pseudomonadota</taxon>
        <taxon>Betaproteobacteria</taxon>
        <taxon>Burkholderiales</taxon>
        <taxon>Alcaligenaceae</taxon>
        <taxon>Achromobacter</taxon>
    </lineage>
</organism>
<comment type="cofactor">
    <cofactor evidence="1">
        <name>a divalent metal cation</name>
        <dbReference type="ChEBI" id="CHEBI:60240"/>
    </cofactor>
</comment>
<evidence type="ECO:0000256" key="1">
    <source>
        <dbReference type="ARBA" id="ARBA00001968"/>
    </source>
</evidence>
<evidence type="ECO:0000256" key="3">
    <source>
        <dbReference type="ARBA" id="ARBA00029596"/>
    </source>
</evidence>
<dbReference type="InterPro" id="IPR005493">
    <property type="entry name" value="RraA/RraA-like"/>
</dbReference>
<evidence type="ECO:0000256" key="4">
    <source>
        <dbReference type="ARBA" id="ARBA00030169"/>
    </source>
</evidence>
<keyword evidence="5" id="KW-0460">Magnesium</keyword>
<accession>A0A9X3R706</accession>
<gene>
    <name evidence="6" type="ORF">O9570_20435</name>
</gene>